<gene>
    <name evidence="2" type="ORF">AB1207_01140</name>
</gene>
<evidence type="ECO:0000259" key="1">
    <source>
        <dbReference type="Pfam" id="PF12728"/>
    </source>
</evidence>
<sequence length="63" mass="7194">MDDWLTTAETSALTRVAEGTLRYYKHIGSGPRCYKVGRRLLYKRSDVLTWMESQAVEPRTAAS</sequence>
<proteinExistence type="predicted"/>
<protein>
    <submittedName>
        <fullName evidence="2">Helix-turn-helix domain-containing protein</fullName>
    </submittedName>
</protein>
<organism evidence="2 3">
    <name type="scientific">Kineococcus endophyticus</name>
    <dbReference type="NCBI Taxonomy" id="1181883"/>
    <lineage>
        <taxon>Bacteria</taxon>
        <taxon>Bacillati</taxon>
        <taxon>Actinomycetota</taxon>
        <taxon>Actinomycetes</taxon>
        <taxon>Kineosporiales</taxon>
        <taxon>Kineosporiaceae</taxon>
        <taxon>Kineococcus</taxon>
    </lineage>
</organism>
<dbReference type="EMBL" id="JBFNQN010000001">
    <property type="protein sequence ID" value="MEW9263340.1"/>
    <property type="molecule type" value="Genomic_DNA"/>
</dbReference>
<reference evidence="2 3" key="1">
    <citation type="submission" date="2024-07" db="EMBL/GenBank/DDBJ databases">
        <authorList>
            <person name="Thanompreechachai J."/>
            <person name="Duangmal K."/>
        </authorList>
    </citation>
    <scope>NUCLEOTIDE SEQUENCE [LARGE SCALE GENOMIC DNA]</scope>
    <source>
        <strain evidence="2 3">KCTC 19886</strain>
    </source>
</reference>
<dbReference type="InterPro" id="IPR009061">
    <property type="entry name" value="DNA-bd_dom_put_sf"/>
</dbReference>
<dbReference type="InterPro" id="IPR041657">
    <property type="entry name" value="HTH_17"/>
</dbReference>
<evidence type="ECO:0000313" key="3">
    <source>
        <dbReference type="Proteomes" id="UP001555826"/>
    </source>
</evidence>
<feature type="domain" description="Helix-turn-helix" evidence="1">
    <location>
        <begin position="4"/>
        <end position="54"/>
    </location>
</feature>
<keyword evidence="3" id="KW-1185">Reference proteome</keyword>
<evidence type="ECO:0000313" key="2">
    <source>
        <dbReference type="EMBL" id="MEW9263340.1"/>
    </source>
</evidence>
<dbReference type="Pfam" id="PF12728">
    <property type="entry name" value="HTH_17"/>
    <property type="match status" value="1"/>
</dbReference>
<name>A0ABV3P143_9ACTN</name>
<comment type="caution">
    <text evidence="2">The sequence shown here is derived from an EMBL/GenBank/DDBJ whole genome shotgun (WGS) entry which is preliminary data.</text>
</comment>
<dbReference type="SUPFAM" id="SSF46955">
    <property type="entry name" value="Putative DNA-binding domain"/>
    <property type="match status" value="1"/>
</dbReference>
<dbReference type="RefSeq" id="WP_367635930.1">
    <property type="nucleotide sequence ID" value="NZ_JBFNQN010000001.1"/>
</dbReference>
<accession>A0ABV3P143</accession>
<dbReference type="Proteomes" id="UP001555826">
    <property type="component" value="Unassembled WGS sequence"/>
</dbReference>